<dbReference type="InterPro" id="IPR050238">
    <property type="entry name" value="DNA_Rep/Repair_Clamp_Loader"/>
</dbReference>
<evidence type="ECO:0000313" key="1">
    <source>
        <dbReference type="EMBL" id="VAW17653.1"/>
    </source>
</evidence>
<sequence>MLFKDILGLSHIKKHLAQSADEGRIAHAQLFVGPEGCGTLPMALAYMQYIVCNNQNGENEVGNEACNLKFGSLAHPDMHFAFPVSNSDKIKSHAVSNHYMEEWRQFLKEQPYGNLFDWYRLIGIEKKQGQIGVDEAHEVVKKLALKSYEGGYKTMLIWMAEKMNTAASNKLLKLIEEPPDKTIFILITEDEEQIIQTIRSRCQILHFPPLAEEAISTALTEKGLTHENALRLAHEANGNYNKALDLKNNDSEDLVFEKWFVQWVRSAFKAKGDKAAIHALILWGEEVAKTGRETQKKFLHYCLAVMRQAMLVNFNVKDLAFMKIHVEGFDLEKFAPFVHENNILSIVEELESAIYHIERNGNSKIILTDLSIKLTRLLHRKASISSPFQEN</sequence>
<dbReference type="PANTHER" id="PTHR11669:SF8">
    <property type="entry name" value="DNA POLYMERASE III SUBUNIT DELTA"/>
    <property type="match status" value="1"/>
</dbReference>
<dbReference type="AlphaFoldDB" id="A0A3B0TN82"/>
<dbReference type="EC" id="2.7.7.7" evidence="1"/>
<dbReference type="Pfam" id="PF13177">
    <property type="entry name" value="DNA_pol3_delta2"/>
    <property type="match status" value="1"/>
</dbReference>
<proteinExistence type="predicted"/>
<dbReference type="GO" id="GO:0006261">
    <property type="term" value="P:DNA-templated DNA replication"/>
    <property type="evidence" value="ECO:0007669"/>
    <property type="project" value="TreeGrafter"/>
</dbReference>
<keyword evidence="1" id="KW-0548">Nucleotidyltransferase</keyword>
<dbReference type="InterPro" id="IPR027417">
    <property type="entry name" value="P-loop_NTPase"/>
</dbReference>
<organism evidence="1">
    <name type="scientific">hydrothermal vent metagenome</name>
    <dbReference type="NCBI Taxonomy" id="652676"/>
    <lineage>
        <taxon>unclassified sequences</taxon>
        <taxon>metagenomes</taxon>
        <taxon>ecological metagenomes</taxon>
    </lineage>
</organism>
<name>A0A3B0TN82_9ZZZZ</name>
<reference evidence="1" key="1">
    <citation type="submission" date="2018-06" db="EMBL/GenBank/DDBJ databases">
        <authorList>
            <person name="Zhirakovskaya E."/>
        </authorList>
    </citation>
    <scope>NUCLEOTIDE SEQUENCE</scope>
</reference>
<protein>
    <submittedName>
        <fullName evidence="1">DNA polymerase III delta prime subunit</fullName>
        <ecNumber evidence="1">2.7.7.7</ecNumber>
    </submittedName>
</protein>
<dbReference type="SUPFAM" id="SSF52540">
    <property type="entry name" value="P-loop containing nucleoside triphosphate hydrolases"/>
    <property type="match status" value="1"/>
</dbReference>
<gene>
    <name evidence="1" type="ORF">MNBD_BACTEROID03-1981</name>
</gene>
<accession>A0A3B0TN82</accession>
<dbReference type="EMBL" id="UOEL01000144">
    <property type="protein sequence ID" value="VAW17653.1"/>
    <property type="molecule type" value="Genomic_DNA"/>
</dbReference>
<dbReference type="Gene3D" id="3.40.50.300">
    <property type="entry name" value="P-loop containing nucleotide triphosphate hydrolases"/>
    <property type="match status" value="1"/>
</dbReference>
<dbReference type="PANTHER" id="PTHR11669">
    <property type="entry name" value="REPLICATION FACTOR C / DNA POLYMERASE III GAMMA-TAU SUBUNIT"/>
    <property type="match status" value="1"/>
</dbReference>
<keyword evidence="1" id="KW-0808">Transferase</keyword>
<dbReference type="GO" id="GO:0003887">
    <property type="term" value="F:DNA-directed DNA polymerase activity"/>
    <property type="evidence" value="ECO:0007669"/>
    <property type="project" value="UniProtKB-EC"/>
</dbReference>